<accession>A0ACB8ES22</accession>
<dbReference type="EMBL" id="CM037620">
    <property type="protein sequence ID" value="KAH7995451.1"/>
    <property type="molecule type" value="Genomic_DNA"/>
</dbReference>
<evidence type="ECO:0000313" key="2">
    <source>
        <dbReference type="Proteomes" id="UP000827872"/>
    </source>
</evidence>
<proteinExistence type="predicted"/>
<keyword evidence="2" id="KW-1185">Reference proteome</keyword>
<evidence type="ECO:0000313" key="1">
    <source>
        <dbReference type="EMBL" id="KAH7995451.1"/>
    </source>
</evidence>
<comment type="caution">
    <text evidence="1">The sequence shown here is derived from an EMBL/GenBank/DDBJ whole genome shotgun (WGS) entry which is preliminary data.</text>
</comment>
<sequence>MVNFLTNKCFWLSNIPLKDSLNRDACTPQCVREGDELVVQSLKYVILTEDTTVTLNCTLQNSLYPWMSWYVQDSHGQFHFLATIREKGGKEKPAWRGTSYLIERVSETVLRLVVTNVTESQILFCTCSKGHSDKQTKKPVTNSASYFLDQHNYPPDGKRRVRDRLGDGDMLVEQSLKYAIMRKDTILTVTCTLKDTSYPWMSWYVKDLHGQLHFLATTGIKDDKATARWQTSSYSLERVTEKKLVLVVANVTNSQVLYCTCSQSHSDKKDQGNCHKFYAFTFFSWISAAVFRTPRNRITPMGSRLLVILLFSSGRAVIQFPSVLVTKGQPVTLNCSQEKINYDNMYWYKQEWRKDAPLQLVIFSIKNVEGDVEKPFKGRFVSSGITNNALSISVANAQPDDSGTYYCAEQDYTVRQRMRKPHTNLLMGTSDDTR</sequence>
<name>A0ACB8ES22_9SAUR</name>
<dbReference type="Proteomes" id="UP000827872">
    <property type="component" value="Linkage Group LG07"/>
</dbReference>
<reference evidence="1" key="1">
    <citation type="submission" date="2021-08" db="EMBL/GenBank/DDBJ databases">
        <title>The first chromosome-level gecko genome reveals the dynamic sex chromosomes of Neotropical dwarf geckos (Sphaerodactylidae: Sphaerodactylus).</title>
        <authorList>
            <person name="Pinto B.J."/>
            <person name="Keating S.E."/>
            <person name="Gamble T."/>
        </authorList>
    </citation>
    <scope>NUCLEOTIDE SEQUENCE</scope>
    <source>
        <strain evidence="1">TG3544</strain>
    </source>
</reference>
<protein>
    <submittedName>
        <fullName evidence="1">Uncharacterized protein</fullName>
    </submittedName>
</protein>
<gene>
    <name evidence="1" type="ORF">K3G42_025592</name>
</gene>
<organism evidence="1 2">
    <name type="scientific">Sphaerodactylus townsendi</name>
    <dbReference type="NCBI Taxonomy" id="933632"/>
    <lineage>
        <taxon>Eukaryota</taxon>
        <taxon>Metazoa</taxon>
        <taxon>Chordata</taxon>
        <taxon>Craniata</taxon>
        <taxon>Vertebrata</taxon>
        <taxon>Euteleostomi</taxon>
        <taxon>Lepidosauria</taxon>
        <taxon>Squamata</taxon>
        <taxon>Bifurcata</taxon>
        <taxon>Gekkota</taxon>
        <taxon>Sphaerodactylidae</taxon>
        <taxon>Sphaerodactylus</taxon>
    </lineage>
</organism>